<dbReference type="EMBL" id="CABIKO010000389">
    <property type="protein sequence ID" value="VVA35456.1"/>
    <property type="molecule type" value="Genomic_DNA"/>
</dbReference>
<accession>A0A5E4G6V1</accession>
<proteinExistence type="predicted"/>
<reference evidence="2" key="1">
    <citation type="journal article" date="2020" name="Plant J.">
        <title>Transposons played a major role in the diversification between the closely related almond and peach genomes: results from the almond genome sequence.</title>
        <authorList>
            <person name="Alioto T."/>
            <person name="Alexiou K.G."/>
            <person name="Bardil A."/>
            <person name="Barteri F."/>
            <person name="Castanera R."/>
            <person name="Cruz F."/>
            <person name="Dhingra A."/>
            <person name="Duval H."/>
            <person name="Fernandez I Marti A."/>
            <person name="Frias L."/>
            <person name="Galan B."/>
            <person name="Garcia J.L."/>
            <person name="Howad W."/>
            <person name="Gomez-Garrido J."/>
            <person name="Gut M."/>
            <person name="Julca I."/>
            <person name="Morata J."/>
            <person name="Puigdomenech P."/>
            <person name="Ribeca P."/>
            <person name="Rubio Cabetas M.J."/>
            <person name="Vlasova A."/>
            <person name="Wirthensohn M."/>
            <person name="Garcia-Mas J."/>
            <person name="Gabaldon T."/>
            <person name="Casacuberta J.M."/>
            <person name="Arus P."/>
        </authorList>
    </citation>
    <scope>NUCLEOTIDE SEQUENCE [LARGE SCALE GENOMIC DNA]</scope>
    <source>
        <strain evidence="2">cv. Texas</strain>
    </source>
</reference>
<protein>
    <submittedName>
        <fullName evidence="1">PREDICTED: POPTR_0002s22330g partial</fullName>
    </submittedName>
</protein>
<name>A0A5E4G6V1_PRUDU</name>
<evidence type="ECO:0000313" key="2">
    <source>
        <dbReference type="Proteomes" id="UP000327085"/>
    </source>
</evidence>
<dbReference type="InParanoid" id="A0A5E4G6V1"/>
<dbReference type="Gramene" id="VVA35456">
    <property type="protein sequence ID" value="VVA35456"/>
    <property type="gene ID" value="Prudul26B007449"/>
</dbReference>
<dbReference type="Proteomes" id="UP000327085">
    <property type="component" value="Unassembled WGS sequence"/>
</dbReference>
<dbReference type="AlphaFoldDB" id="A0A5E4G6V1"/>
<organism evidence="1 2">
    <name type="scientific">Prunus dulcis</name>
    <name type="common">Almond</name>
    <name type="synonym">Amygdalus dulcis</name>
    <dbReference type="NCBI Taxonomy" id="3755"/>
    <lineage>
        <taxon>Eukaryota</taxon>
        <taxon>Viridiplantae</taxon>
        <taxon>Streptophyta</taxon>
        <taxon>Embryophyta</taxon>
        <taxon>Tracheophyta</taxon>
        <taxon>Spermatophyta</taxon>
        <taxon>Magnoliopsida</taxon>
        <taxon>eudicotyledons</taxon>
        <taxon>Gunneridae</taxon>
        <taxon>Pentapetalae</taxon>
        <taxon>rosids</taxon>
        <taxon>fabids</taxon>
        <taxon>Rosales</taxon>
        <taxon>Rosaceae</taxon>
        <taxon>Amygdaloideae</taxon>
        <taxon>Amygdaleae</taxon>
        <taxon>Prunus</taxon>
    </lineage>
</organism>
<sequence>MENTLSELLNMCMNAEKIFKKEGGKGQLLFLRRDQLLLLSLMKKLNANLRATRRRMEFCLKPKGGVEKKQEEDKEAKGPCFHYGKPGRWKRNCQTYLACLKGNKAEEAGNK</sequence>
<gene>
    <name evidence="1" type="ORF">ALMOND_2B007449</name>
</gene>
<evidence type="ECO:0000313" key="1">
    <source>
        <dbReference type="EMBL" id="VVA35456.1"/>
    </source>
</evidence>